<evidence type="ECO:0000313" key="3">
    <source>
        <dbReference type="Proteomes" id="UP000074825"/>
    </source>
</evidence>
<evidence type="ECO:0000256" key="1">
    <source>
        <dbReference type="SAM" id="Phobius"/>
    </source>
</evidence>
<feature type="transmembrane region" description="Helical" evidence="1">
    <location>
        <begin position="12"/>
        <end position="30"/>
    </location>
</feature>
<organism evidence="2 3">
    <name type="scientific">Streptococcus suis</name>
    <dbReference type="NCBI Taxonomy" id="1307"/>
    <lineage>
        <taxon>Bacteria</taxon>
        <taxon>Bacillati</taxon>
        <taxon>Bacillota</taxon>
        <taxon>Bacilli</taxon>
        <taxon>Lactobacillales</taxon>
        <taxon>Streptococcaceae</taxon>
        <taxon>Streptococcus</taxon>
    </lineage>
</organism>
<proteinExistence type="predicted"/>
<dbReference type="Pfam" id="PF07922">
    <property type="entry name" value="Glyco_transf_52"/>
    <property type="match status" value="1"/>
</dbReference>
<dbReference type="InterPro" id="IPR012477">
    <property type="entry name" value="Glyco_transf_52"/>
</dbReference>
<evidence type="ECO:0000313" key="2">
    <source>
        <dbReference type="EMBL" id="CYV99319.1"/>
    </source>
</evidence>
<protein>
    <submittedName>
        <fullName evidence="2">Polysaccharide biosynthesis protein CpsK(V)</fullName>
    </submittedName>
</protein>
<name>A0A0Z8F5I3_STRSU</name>
<keyword evidence="1" id="KW-0812">Transmembrane</keyword>
<dbReference type="EMBL" id="FIIF01000019">
    <property type="protein sequence ID" value="CYV99319.1"/>
    <property type="molecule type" value="Genomic_DNA"/>
</dbReference>
<keyword evidence="1" id="KW-0472">Membrane</keyword>
<accession>A0A0Z8F5I3</accession>
<sequence>MQKSKYTSKTNVYICYTLYHLLVSLIYSSTMNDKKSKIVILTRIANAESYLKKIQYYYPIIDVVVADDELFKKKGFFYSKEIHQLYQYVIGDGLIHIFNDWSQIGYYLHRNRISYTLMEDGLNCMHHPTSVPKWTFRTMIRNFLENTPNWNGYSPYCTSIVVNEITGIPMDSRYPKFVEVSKKELLSQLSHVERKKLLLVFGGQPLVIKEPAVLILTQPLFMEFPDDTKKREFWGNLIHKYSSEGYHVYVKVHPRDTLSYTIFPVTILPKHLPAELLDFIVDKQFAIGVTYYSTALEYMDCVQEKVYLCWEK</sequence>
<keyword evidence="1" id="KW-1133">Transmembrane helix</keyword>
<reference evidence="2 3" key="1">
    <citation type="submission" date="2016-02" db="EMBL/GenBank/DDBJ databases">
        <authorList>
            <consortium name="Pathogen Informatics"/>
        </authorList>
    </citation>
    <scope>NUCLEOTIDE SEQUENCE [LARGE SCALE GENOMIC DNA]</scope>
    <source>
        <strain evidence="2 3">LSS82</strain>
    </source>
</reference>
<dbReference type="Proteomes" id="UP000074825">
    <property type="component" value="Unassembled WGS sequence"/>
</dbReference>
<dbReference type="RefSeq" id="WP_044676795.1">
    <property type="nucleotide sequence ID" value="NZ_CEDN01000066.1"/>
</dbReference>
<gene>
    <name evidence="2" type="primary">cpsK</name>
    <name evidence="2" type="ORF">ERS132444_01983</name>
</gene>
<dbReference type="AlphaFoldDB" id="A0A0Z8F5I3"/>